<keyword evidence="3" id="KW-1185">Reference proteome</keyword>
<evidence type="ECO:0000313" key="3">
    <source>
        <dbReference type="Proteomes" id="UP001432322"/>
    </source>
</evidence>
<organism evidence="2 3">
    <name type="scientific">Pristionchus fissidentatus</name>
    <dbReference type="NCBI Taxonomy" id="1538716"/>
    <lineage>
        <taxon>Eukaryota</taxon>
        <taxon>Metazoa</taxon>
        <taxon>Ecdysozoa</taxon>
        <taxon>Nematoda</taxon>
        <taxon>Chromadorea</taxon>
        <taxon>Rhabditida</taxon>
        <taxon>Rhabditina</taxon>
        <taxon>Diplogasteromorpha</taxon>
        <taxon>Diplogasteroidea</taxon>
        <taxon>Neodiplogasteridae</taxon>
        <taxon>Pristionchus</taxon>
    </lineage>
</organism>
<sequence>QSDQLQLLGQRRALYVLQIFLIAYIIFLVLHCVRYVIILSKSVIDEVGGIFVLISIALLGCALALTYRMRYVIMKKQSAVTSPAPGWAPKLAPAPAPATIEADPAACPRLPGDAGAPYPYSAANPVPFNDGFQAIPPN</sequence>
<keyword evidence="1" id="KW-0472">Membrane</keyword>
<feature type="transmembrane region" description="Helical" evidence="1">
    <location>
        <begin position="12"/>
        <end position="37"/>
    </location>
</feature>
<evidence type="ECO:0000256" key="1">
    <source>
        <dbReference type="SAM" id="Phobius"/>
    </source>
</evidence>
<reference evidence="2" key="1">
    <citation type="submission" date="2023-10" db="EMBL/GenBank/DDBJ databases">
        <title>Genome assembly of Pristionchus species.</title>
        <authorList>
            <person name="Yoshida K."/>
            <person name="Sommer R.J."/>
        </authorList>
    </citation>
    <scope>NUCLEOTIDE SEQUENCE</scope>
    <source>
        <strain evidence="2">RS5133</strain>
    </source>
</reference>
<evidence type="ECO:0000313" key="2">
    <source>
        <dbReference type="EMBL" id="GMT31926.1"/>
    </source>
</evidence>
<comment type="caution">
    <text evidence="2">The sequence shown here is derived from an EMBL/GenBank/DDBJ whole genome shotgun (WGS) entry which is preliminary data.</text>
</comment>
<name>A0AAV5WLT9_9BILA</name>
<dbReference type="Proteomes" id="UP001432322">
    <property type="component" value="Unassembled WGS sequence"/>
</dbReference>
<feature type="non-terminal residue" evidence="2">
    <location>
        <position position="1"/>
    </location>
</feature>
<feature type="transmembrane region" description="Helical" evidence="1">
    <location>
        <begin position="49"/>
        <end position="67"/>
    </location>
</feature>
<keyword evidence="1" id="KW-0812">Transmembrane</keyword>
<protein>
    <submittedName>
        <fullName evidence="2">Uncharacterized protein</fullName>
    </submittedName>
</protein>
<proteinExistence type="predicted"/>
<dbReference type="EMBL" id="BTSY01000006">
    <property type="protein sequence ID" value="GMT31926.1"/>
    <property type="molecule type" value="Genomic_DNA"/>
</dbReference>
<keyword evidence="1" id="KW-1133">Transmembrane helix</keyword>
<gene>
    <name evidence="2" type="ORF">PFISCL1PPCAC_23223</name>
</gene>
<accession>A0AAV5WLT9</accession>
<dbReference type="AlphaFoldDB" id="A0AAV5WLT9"/>